<dbReference type="EMBL" id="GBEZ01002191">
    <property type="protein sequence ID" value="JAC82840.1"/>
    <property type="molecule type" value="Transcribed_RNA"/>
</dbReference>
<dbReference type="PANTHER" id="PTHR33598:SF4">
    <property type="entry name" value="OS02G0833400 PROTEIN"/>
    <property type="match status" value="1"/>
</dbReference>
<protein>
    <submittedName>
        <fullName evidence="1">Seed maturation-like protein</fullName>
    </submittedName>
</protein>
<dbReference type="PANTHER" id="PTHR33598">
    <property type="entry name" value="OS02G0833400 PROTEIN"/>
    <property type="match status" value="1"/>
</dbReference>
<sequence length="343" mass="38717">MLTQSVLKTSSQDLILNQLCNGSRCKRQRTMATLGVRLQTRQGTIFLKTSRRITAGLEVRASRESGGKSTQMSQRKRYMMKYVQEVQPQVMEQFAEKANPQVVDAMRQTVTNMLGTLPPQFFQVTISTVGENLAQLMYSVMMSGYMFRNAQYRMELRNGLANLLPGGFGDEEPEPPRSSSVSFDSEAYAPGVQKNGISGEVVRWNHEEGAEVLPAHEYIEMLEREVRQLKDQVAARDRVDEGSNDLMEYLKSLEPHNLQELTAHAGEDVLDAMNSFIQRLLGTSDPEELQTTSNESTAVELARMLYWLMVVGYSLRTIEVRFDMEHNLDLPTPDAHSELPPGD</sequence>
<dbReference type="Pfam" id="PF05542">
    <property type="entry name" value="DUF760"/>
    <property type="match status" value="2"/>
</dbReference>
<reference evidence="1" key="1">
    <citation type="submission" date="2014-05" db="EMBL/GenBank/DDBJ databases">
        <title>The transcriptome of the halophilic microalga Tetraselmis sp. GSL018 isolated from the Great Salt Lake, Utah.</title>
        <authorList>
            <person name="Jinkerson R.E."/>
            <person name="D'Adamo S."/>
            <person name="Posewitz M.C."/>
        </authorList>
    </citation>
    <scope>NUCLEOTIDE SEQUENCE</scope>
    <source>
        <strain evidence="1">GSL018</strain>
    </source>
</reference>
<accession>A0A061SIU0</accession>
<dbReference type="AlphaFoldDB" id="A0A061SIU0"/>
<proteinExistence type="predicted"/>
<organism evidence="1">
    <name type="scientific">Tetraselmis sp. GSL018</name>
    <dbReference type="NCBI Taxonomy" id="582737"/>
    <lineage>
        <taxon>Eukaryota</taxon>
        <taxon>Viridiplantae</taxon>
        <taxon>Chlorophyta</taxon>
        <taxon>core chlorophytes</taxon>
        <taxon>Chlorodendrophyceae</taxon>
        <taxon>Chlorodendrales</taxon>
        <taxon>Chlorodendraceae</taxon>
        <taxon>Tetraselmis</taxon>
    </lineage>
</organism>
<evidence type="ECO:0000313" key="1">
    <source>
        <dbReference type="EMBL" id="JAC82840.1"/>
    </source>
</evidence>
<gene>
    <name evidence="1" type="ORF">TSPGSL018_4748</name>
</gene>
<dbReference type="InterPro" id="IPR008479">
    <property type="entry name" value="DUF760"/>
</dbReference>
<name>A0A061SIU0_9CHLO</name>